<feature type="active site" description="Proton donor" evidence="5">
    <location>
        <position position="207"/>
    </location>
</feature>
<dbReference type="EMBL" id="JAQIFT010000046">
    <property type="protein sequence ID" value="MDA3732214.1"/>
    <property type="molecule type" value="Genomic_DNA"/>
</dbReference>
<evidence type="ECO:0000256" key="1">
    <source>
        <dbReference type="ARBA" id="ARBA00010456"/>
    </source>
</evidence>
<dbReference type="GO" id="GO:0004731">
    <property type="term" value="F:purine-nucleoside phosphorylase activity"/>
    <property type="evidence" value="ECO:0007669"/>
    <property type="project" value="UniProtKB-UniRule"/>
</dbReference>
<accession>A0AA42J177</accession>
<evidence type="ECO:0000256" key="3">
    <source>
        <dbReference type="ARBA" id="ARBA00022679"/>
    </source>
</evidence>
<dbReference type="RefSeq" id="WP_271012461.1">
    <property type="nucleotide sequence ID" value="NZ_JAQIFT010000046.1"/>
</dbReference>
<evidence type="ECO:0000259" key="6">
    <source>
        <dbReference type="Pfam" id="PF01048"/>
    </source>
</evidence>
<dbReference type="InterPro" id="IPR004402">
    <property type="entry name" value="DeoD-type"/>
</dbReference>
<comment type="catalytic activity">
    <reaction evidence="4">
        <text>uridine + phosphate = alpha-D-ribose 1-phosphate + uracil</text>
        <dbReference type="Rhea" id="RHEA:24388"/>
        <dbReference type="ChEBI" id="CHEBI:16704"/>
        <dbReference type="ChEBI" id="CHEBI:17568"/>
        <dbReference type="ChEBI" id="CHEBI:43474"/>
        <dbReference type="ChEBI" id="CHEBI:57720"/>
        <dbReference type="EC" id="2.4.2.3"/>
    </reaction>
</comment>
<dbReference type="HAMAP" id="MF_01627">
    <property type="entry name" value="Pur_nucleosid_phosp"/>
    <property type="match status" value="1"/>
</dbReference>
<dbReference type="PANTHER" id="PTHR43691">
    <property type="entry name" value="URIDINE PHOSPHORYLASE"/>
    <property type="match status" value="1"/>
</dbReference>
<keyword evidence="8" id="KW-1185">Reference proteome</keyword>
<dbReference type="GO" id="GO:0006218">
    <property type="term" value="P:uridine catabolic process"/>
    <property type="evidence" value="ECO:0007669"/>
    <property type="project" value="TreeGrafter"/>
</dbReference>
<keyword evidence="2 5" id="KW-0328">Glycosyltransferase</keyword>
<name>A0AA42J177_9FIRM</name>
<feature type="binding site" description="in other chain" evidence="5">
    <location>
        <position position="28"/>
    </location>
    <ligand>
        <name>phosphate</name>
        <dbReference type="ChEBI" id="CHEBI:43474"/>
        <note>ligand shared between dimeric partners</note>
    </ligand>
</feature>
<keyword evidence="3 5" id="KW-0808">Transferase</keyword>
<feature type="binding site" description="in other chain" evidence="5">
    <location>
        <begin position="206"/>
        <end position="207"/>
    </location>
    <ligand>
        <name>a purine D-ribonucleoside</name>
        <dbReference type="ChEBI" id="CHEBI:142355"/>
        <note>ligand shared between dimeric partners</note>
    </ligand>
</feature>
<comment type="subunit">
    <text evidence="5">Homohexamer; trimer of homodimers.</text>
</comment>
<feature type="binding site" description="in other chain" evidence="5">
    <location>
        <begin position="91"/>
        <end position="94"/>
    </location>
    <ligand>
        <name>phosphate</name>
        <dbReference type="ChEBI" id="CHEBI:43474"/>
        <note>ligand shared between dimeric partners</note>
    </ligand>
</feature>
<organism evidence="7 8">
    <name type="scientific">Holtiella tumoricola</name>
    <dbReference type="NCBI Taxonomy" id="3018743"/>
    <lineage>
        <taxon>Bacteria</taxon>
        <taxon>Bacillati</taxon>
        <taxon>Bacillota</taxon>
        <taxon>Clostridia</taxon>
        <taxon>Lachnospirales</taxon>
        <taxon>Cellulosilyticaceae</taxon>
        <taxon>Holtiella</taxon>
    </lineage>
</organism>
<evidence type="ECO:0000313" key="8">
    <source>
        <dbReference type="Proteomes" id="UP001169242"/>
    </source>
</evidence>
<dbReference type="Proteomes" id="UP001169242">
    <property type="component" value="Unassembled WGS sequence"/>
</dbReference>
<feature type="binding site" description="in other chain" evidence="5">
    <location>
        <position position="24"/>
    </location>
    <ligand>
        <name>phosphate</name>
        <dbReference type="ChEBI" id="CHEBI:43474"/>
        <note>ligand shared between dimeric partners</note>
    </ligand>
</feature>
<dbReference type="AlphaFoldDB" id="A0AA42J177"/>
<dbReference type="InterPro" id="IPR018016">
    <property type="entry name" value="Nucleoside_phosphorylase_CS"/>
</dbReference>
<dbReference type="InterPro" id="IPR035994">
    <property type="entry name" value="Nucleoside_phosphorylase_sf"/>
</dbReference>
<proteinExistence type="inferred from homology"/>
<dbReference type="Pfam" id="PF01048">
    <property type="entry name" value="PNP_UDP_1"/>
    <property type="match status" value="1"/>
</dbReference>
<reference evidence="7" key="1">
    <citation type="journal article" date="2023" name="Int. J. Syst. Evol. Microbiol.">
        <title>&lt;i&gt;Holtiella tumoricola&lt;/i&gt; gen. nov. sp. nov., isolated from a human clinical sample.</title>
        <authorList>
            <person name="Allen-Vercoe E."/>
            <person name="Daigneault M.C."/>
            <person name="Vancuren S.J."/>
            <person name="Cochrane K."/>
            <person name="O'Neal L.L."/>
            <person name="Sankaranarayanan K."/>
            <person name="Lawson P.A."/>
        </authorList>
    </citation>
    <scope>NUCLEOTIDE SEQUENCE</scope>
    <source>
        <strain evidence="7">CC70A</strain>
    </source>
</reference>
<dbReference type="GO" id="GO:0005829">
    <property type="term" value="C:cytosol"/>
    <property type="evidence" value="ECO:0007669"/>
    <property type="project" value="TreeGrafter"/>
</dbReference>
<comment type="similarity">
    <text evidence="1 5">Belongs to the PNP/UDP phosphorylase family.</text>
</comment>
<dbReference type="SUPFAM" id="SSF53167">
    <property type="entry name" value="Purine and uridine phosphorylases"/>
    <property type="match status" value="1"/>
</dbReference>
<sequence>MNNTPTPHNGAKLGDIAKTVLMPGDPLRAKFLADTYLEDVVQYNSVRGMYGYTGTYKGKRVSVQGHGMGIPSIGIYTYELFNFYGVENIIRIGSAGAIDESLHIGDIVIGMGACTNSNYEDQYKLPGRFSAIASFDLVKKAADEAERLGYTYKVGNLLSSDTFYDDGQTLKDWQKMGVLAVEMEATALYMNAARAGKKALTICTISDCPFTGEATTAEERQTKFTQMMDVALSLIEE</sequence>
<dbReference type="NCBIfam" id="NF004489">
    <property type="entry name" value="PRK05819.1"/>
    <property type="match status" value="1"/>
</dbReference>
<feature type="binding site" evidence="5">
    <location>
        <position position="8"/>
    </location>
    <ligand>
        <name>a purine D-ribonucleoside</name>
        <dbReference type="ChEBI" id="CHEBI:142355"/>
        <note>ligand shared between dimeric partners</note>
    </ligand>
</feature>
<dbReference type="PROSITE" id="PS01232">
    <property type="entry name" value="PNP_UDP_1"/>
    <property type="match status" value="1"/>
</dbReference>
<dbReference type="GO" id="GO:0004850">
    <property type="term" value="F:uridine phosphorylase activity"/>
    <property type="evidence" value="ECO:0007669"/>
    <property type="project" value="UniProtKB-EC"/>
</dbReference>
<dbReference type="CDD" id="cd09006">
    <property type="entry name" value="PNP_EcPNPI-like"/>
    <property type="match status" value="1"/>
</dbReference>
<feature type="domain" description="Nucleoside phosphorylase" evidence="6">
    <location>
        <begin position="19"/>
        <end position="234"/>
    </location>
</feature>
<comment type="catalytic activity">
    <reaction evidence="5">
        <text>a purine 2'-deoxy-D-ribonucleoside + phosphate = a purine nucleobase + 2-deoxy-alpha-D-ribose 1-phosphate</text>
        <dbReference type="Rhea" id="RHEA:36431"/>
        <dbReference type="ChEBI" id="CHEBI:26386"/>
        <dbReference type="ChEBI" id="CHEBI:43474"/>
        <dbReference type="ChEBI" id="CHEBI:57259"/>
        <dbReference type="ChEBI" id="CHEBI:142361"/>
        <dbReference type="EC" id="2.4.2.1"/>
    </reaction>
</comment>
<evidence type="ECO:0000256" key="2">
    <source>
        <dbReference type="ARBA" id="ARBA00022676"/>
    </source>
</evidence>
<dbReference type="Gene3D" id="3.40.50.1580">
    <property type="entry name" value="Nucleoside phosphorylase domain"/>
    <property type="match status" value="1"/>
</dbReference>
<comment type="function">
    <text evidence="5">Catalyzes the reversible phosphorolytic breakdown of the N-glycosidic bond in the beta-(deoxy)ribonucleoside molecules, with the formation of the corresponding free purine bases and pentose-1-phosphate.</text>
</comment>
<gene>
    <name evidence="5 7" type="primary">deoD</name>
    <name evidence="7" type="ORF">PBV87_12035</name>
</gene>
<dbReference type="InterPro" id="IPR000845">
    <property type="entry name" value="Nucleoside_phosphorylase_d"/>
</dbReference>
<feature type="site" description="Important for catalytic activity" evidence="5">
    <location>
        <position position="220"/>
    </location>
</feature>
<feature type="binding site" description="in other chain" evidence="5">
    <location>
        <begin position="182"/>
        <end position="184"/>
    </location>
    <ligand>
        <name>a purine D-ribonucleoside</name>
        <dbReference type="ChEBI" id="CHEBI:142355"/>
        <note>ligand shared between dimeric partners</note>
    </ligand>
</feature>
<evidence type="ECO:0000256" key="4">
    <source>
        <dbReference type="ARBA" id="ARBA00048447"/>
    </source>
</evidence>
<evidence type="ECO:0000313" key="7">
    <source>
        <dbReference type="EMBL" id="MDA3732214.1"/>
    </source>
</evidence>
<dbReference type="NCBIfam" id="TIGR00107">
    <property type="entry name" value="deoD"/>
    <property type="match status" value="1"/>
</dbReference>
<feature type="binding site" evidence="5">
    <location>
        <position position="47"/>
    </location>
    <ligand>
        <name>phosphate</name>
        <dbReference type="ChEBI" id="CHEBI:43474"/>
        <note>ligand shared between dimeric partners</note>
    </ligand>
</feature>
<dbReference type="GO" id="GO:0042278">
    <property type="term" value="P:purine nucleoside metabolic process"/>
    <property type="evidence" value="ECO:0007669"/>
    <property type="project" value="UniProtKB-UniRule"/>
</dbReference>
<dbReference type="PANTHER" id="PTHR43691:SF11">
    <property type="entry name" value="FI09636P-RELATED"/>
    <property type="match status" value="1"/>
</dbReference>
<comment type="catalytic activity">
    <reaction evidence="5">
        <text>a purine D-ribonucleoside + phosphate = a purine nucleobase + alpha-D-ribose 1-phosphate</text>
        <dbReference type="Rhea" id="RHEA:19805"/>
        <dbReference type="ChEBI" id="CHEBI:26386"/>
        <dbReference type="ChEBI" id="CHEBI:43474"/>
        <dbReference type="ChEBI" id="CHEBI:57720"/>
        <dbReference type="ChEBI" id="CHEBI:142355"/>
        <dbReference type="EC" id="2.4.2.1"/>
    </reaction>
</comment>
<evidence type="ECO:0000256" key="5">
    <source>
        <dbReference type="HAMAP-Rule" id="MF_01627"/>
    </source>
</evidence>
<protein>
    <recommendedName>
        <fullName evidence="5">Purine nucleoside phosphorylase DeoD-type</fullName>
        <shortName evidence="5">PNP</shortName>
        <ecNumber evidence="5">2.4.2.1</ecNumber>
    </recommendedName>
</protein>
<dbReference type="EC" id="2.4.2.1" evidence="5"/>
<comment type="caution">
    <text evidence="7">The sequence shown here is derived from an EMBL/GenBank/DDBJ whole genome shotgun (WGS) entry which is preliminary data.</text>
</comment>